<dbReference type="EMBL" id="LJSK01000269">
    <property type="protein sequence ID" value="KPI84317.1"/>
    <property type="molecule type" value="Genomic_DNA"/>
</dbReference>
<evidence type="ECO:0000256" key="2">
    <source>
        <dbReference type="SAM" id="Phobius"/>
    </source>
</evidence>
<evidence type="ECO:0000313" key="4">
    <source>
        <dbReference type="EMBL" id="KPI84317.1"/>
    </source>
</evidence>
<dbReference type="VEuPathDB" id="TriTrypDB:Lsey_0269_0020"/>
<feature type="region of interest" description="Disordered" evidence="1">
    <location>
        <begin position="402"/>
        <end position="421"/>
    </location>
</feature>
<dbReference type="AlphaFoldDB" id="A0A0N0P420"/>
<keyword evidence="5" id="KW-1185">Reference proteome</keyword>
<feature type="region of interest" description="Disordered" evidence="1">
    <location>
        <begin position="205"/>
        <end position="260"/>
    </location>
</feature>
<evidence type="ECO:0000313" key="5">
    <source>
        <dbReference type="Proteomes" id="UP000038009"/>
    </source>
</evidence>
<reference evidence="4 5" key="1">
    <citation type="journal article" date="2015" name="PLoS Pathog.">
        <title>Leptomonas seymouri: Adaptations to the Dixenous Life Cycle Analyzed by Genome Sequencing, Transcriptome Profiling and Co-infection with Leishmania donovani.</title>
        <authorList>
            <person name="Kraeva N."/>
            <person name="Butenko A."/>
            <person name="Hlavacova J."/>
            <person name="Kostygov A."/>
            <person name="Myskova J."/>
            <person name="Grybchuk D."/>
            <person name="Lestinova T."/>
            <person name="Votypka J."/>
            <person name="Volf P."/>
            <person name="Opperdoes F."/>
            <person name="Flegontov P."/>
            <person name="Lukes J."/>
            <person name="Yurchenko V."/>
        </authorList>
    </citation>
    <scope>NUCLEOTIDE SEQUENCE [LARGE SCALE GENOMIC DNA]</scope>
    <source>
        <strain evidence="4 5">ATCC 30220</strain>
    </source>
</reference>
<feature type="signal peptide" evidence="3">
    <location>
        <begin position="1"/>
        <end position="29"/>
    </location>
</feature>
<sequence>MRQCARATAAALLLLCSCLLTFCISAAHAVTPDAAPLVLHTSLVDLFNAEKSKWSVALSSSATATASEDAATAAEPEAVTWTDMREVWVEAQPLDNAASLLFDLPPPTTSYRMEDVEEEEEENMASAVPIAEKNTVQGDSVLSRAQRRQLFGLPSFSFHGLSCEEYGPAERRHGDGGAVQRGRCYFARDRGDDFFFNYRVEASSADGEEQAAGTTTTTTQRASHSNAVNRLRRARWTEKPQKRSERVHSDAADAAPQRAPLTSWHTSEGSMWTEFIVLPGAELGVVGTEGDVRVGSVRVTENLTQAFDTEGSTRVQLAFTIALFGTKPTSDSPVAIVQMRLTGVTGAFREQAVLHATMAQQASHTSFFNRWVFPVVYIGCLYGLVYGVVWVQEKRKASAAAGAAAATPAPSSAPSATKKQQ</sequence>
<accession>A0A0N0P420</accession>
<evidence type="ECO:0000256" key="1">
    <source>
        <dbReference type="SAM" id="MobiDB-lite"/>
    </source>
</evidence>
<protein>
    <submittedName>
        <fullName evidence="4">Putative multi-pass transmembrane protein</fullName>
    </submittedName>
</protein>
<keyword evidence="2 4" id="KW-0812">Transmembrane</keyword>
<dbReference type="PROSITE" id="PS51257">
    <property type="entry name" value="PROKAR_LIPOPROTEIN"/>
    <property type="match status" value="1"/>
</dbReference>
<name>A0A0N0P420_LEPSE</name>
<dbReference type="OMA" id="CEEYRTG"/>
<proteinExistence type="predicted"/>
<organism evidence="4 5">
    <name type="scientific">Leptomonas seymouri</name>
    <dbReference type="NCBI Taxonomy" id="5684"/>
    <lineage>
        <taxon>Eukaryota</taxon>
        <taxon>Discoba</taxon>
        <taxon>Euglenozoa</taxon>
        <taxon>Kinetoplastea</taxon>
        <taxon>Metakinetoplastina</taxon>
        <taxon>Trypanosomatida</taxon>
        <taxon>Trypanosomatidae</taxon>
        <taxon>Leishmaniinae</taxon>
        <taxon>Leptomonas</taxon>
    </lineage>
</organism>
<keyword evidence="2" id="KW-1133">Transmembrane helix</keyword>
<dbReference type="Proteomes" id="UP000038009">
    <property type="component" value="Unassembled WGS sequence"/>
</dbReference>
<comment type="caution">
    <text evidence="4">The sequence shown here is derived from an EMBL/GenBank/DDBJ whole genome shotgun (WGS) entry which is preliminary data.</text>
</comment>
<gene>
    <name evidence="4" type="ORF">ABL78_6623</name>
</gene>
<dbReference type="OrthoDB" id="273576at2759"/>
<feature type="transmembrane region" description="Helical" evidence="2">
    <location>
        <begin position="371"/>
        <end position="391"/>
    </location>
</feature>
<keyword evidence="3" id="KW-0732">Signal</keyword>
<feature type="compositionally biased region" description="Basic and acidic residues" evidence="1">
    <location>
        <begin position="235"/>
        <end position="251"/>
    </location>
</feature>
<evidence type="ECO:0000256" key="3">
    <source>
        <dbReference type="SAM" id="SignalP"/>
    </source>
</evidence>
<feature type="chain" id="PRO_5005857196" evidence="3">
    <location>
        <begin position="30"/>
        <end position="421"/>
    </location>
</feature>
<keyword evidence="2" id="KW-0472">Membrane</keyword>